<feature type="transmembrane region" description="Helical" evidence="1">
    <location>
        <begin position="40"/>
        <end position="63"/>
    </location>
</feature>
<dbReference type="STRING" id="1305675.BFG57_07075"/>
<keyword evidence="1" id="KW-0472">Membrane</keyword>
<accession>A0A1E5LAL1</accession>
<dbReference type="Proteomes" id="UP000095209">
    <property type="component" value="Unassembled WGS sequence"/>
</dbReference>
<dbReference type="EMBL" id="MJEH01000064">
    <property type="protein sequence ID" value="OEH91126.1"/>
    <property type="molecule type" value="Genomic_DNA"/>
</dbReference>
<name>A0A1E5LAL1_9BACI</name>
<keyword evidence="3" id="KW-1185">Reference proteome</keyword>
<sequence>MINGIILYSIAVIAITLSFIKNKNKTKEALLQSWKMFRNIMPQVLSIMLFVGISLSILTPAFISSIIGENSGLTGIIYSTIIGSIALIPSFLVYPLGDTLIQNGAGLPQVAVLMSTLMSVGFVTIPLEQKIFGKGFAYSRNASAILMSLIFSFIIWVVMV</sequence>
<protein>
    <recommendedName>
        <fullName evidence="4">Permease</fullName>
    </recommendedName>
</protein>
<proteinExistence type="predicted"/>
<organism evidence="2 3">
    <name type="scientific">Bacillus solimangrovi</name>
    <dbReference type="NCBI Taxonomy" id="1305675"/>
    <lineage>
        <taxon>Bacteria</taxon>
        <taxon>Bacillati</taxon>
        <taxon>Bacillota</taxon>
        <taxon>Bacilli</taxon>
        <taxon>Bacillales</taxon>
        <taxon>Bacillaceae</taxon>
        <taxon>Bacillus</taxon>
    </lineage>
</organism>
<evidence type="ECO:0008006" key="4">
    <source>
        <dbReference type="Google" id="ProtNLM"/>
    </source>
</evidence>
<evidence type="ECO:0000256" key="1">
    <source>
        <dbReference type="SAM" id="Phobius"/>
    </source>
</evidence>
<dbReference type="OrthoDB" id="5465282at2"/>
<evidence type="ECO:0000313" key="2">
    <source>
        <dbReference type="EMBL" id="OEH91126.1"/>
    </source>
</evidence>
<keyword evidence="1" id="KW-0812">Transmembrane</keyword>
<feature type="transmembrane region" description="Helical" evidence="1">
    <location>
        <begin position="75"/>
        <end position="94"/>
    </location>
</feature>
<feature type="transmembrane region" description="Helical" evidence="1">
    <location>
        <begin position="106"/>
        <end position="125"/>
    </location>
</feature>
<reference evidence="2 3" key="1">
    <citation type="submission" date="2016-08" db="EMBL/GenBank/DDBJ databases">
        <title>Genome of Bacillus solimangrovi GH2-4.</title>
        <authorList>
            <person name="Lim S."/>
            <person name="Kim B.-C."/>
        </authorList>
    </citation>
    <scope>NUCLEOTIDE SEQUENCE [LARGE SCALE GENOMIC DNA]</scope>
    <source>
        <strain evidence="2 3">GH2-4</strain>
    </source>
</reference>
<dbReference type="RefSeq" id="WP_069718893.1">
    <property type="nucleotide sequence ID" value="NZ_MJEH01000064.1"/>
</dbReference>
<gene>
    <name evidence="2" type="ORF">BFG57_07075</name>
</gene>
<dbReference type="AlphaFoldDB" id="A0A1E5LAL1"/>
<feature type="transmembrane region" description="Helical" evidence="1">
    <location>
        <begin position="137"/>
        <end position="159"/>
    </location>
</feature>
<feature type="transmembrane region" description="Helical" evidence="1">
    <location>
        <begin position="5"/>
        <end position="20"/>
    </location>
</feature>
<comment type="caution">
    <text evidence="2">The sequence shown here is derived from an EMBL/GenBank/DDBJ whole genome shotgun (WGS) entry which is preliminary data.</text>
</comment>
<evidence type="ECO:0000313" key="3">
    <source>
        <dbReference type="Proteomes" id="UP000095209"/>
    </source>
</evidence>
<keyword evidence="1" id="KW-1133">Transmembrane helix</keyword>